<dbReference type="Gene3D" id="3.60.10.10">
    <property type="entry name" value="Endonuclease/exonuclease/phosphatase"/>
    <property type="match status" value="1"/>
</dbReference>
<evidence type="ECO:0000313" key="2">
    <source>
        <dbReference type="EMBL" id="EGZ08493.1"/>
    </source>
</evidence>
<feature type="region of interest" description="Disordered" evidence="1">
    <location>
        <begin position="266"/>
        <end position="295"/>
    </location>
</feature>
<evidence type="ECO:0008006" key="4">
    <source>
        <dbReference type="Google" id="ProtNLM"/>
    </source>
</evidence>
<name>G5A9B7_PHYSP</name>
<dbReference type="OMA" id="YISGHEW"/>
<dbReference type="Proteomes" id="UP000002640">
    <property type="component" value="Unassembled WGS sequence"/>
</dbReference>
<dbReference type="InParanoid" id="G5A9B7"/>
<dbReference type="InterPro" id="IPR036691">
    <property type="entry name" value="Endo/exonu/phosph_ase_sf"/>
</dbReference>
<dbReference type="GeneID" id="20652631"/>
<feature type="non-terminal residue" evidence="2">
    <location>
        <position position="363"/>
    </location>
</feature>
<accession>G5A9B7</accession>
<evidence type="ECO:0000313" key="3">
    <source>
        <dbReference type="Proteomes" id="UP000002640"/>
    </source>
</evidence>
<dbReference type="SUPFAM" id="SSF56219">
    <property type="entry name" value="DNase I-like"/>
    <property type="match status" value="1"/>
</dbReference>
<dbReference type="RefSeq" id="XP_009536665.1">
    <property type="nucleotide sequence ID" value="XM_009538370.1"/>
</dbReference>
<proteinExistence type="predicted"/>
<dbReference type="EMBL" id="JH159161">
    <property type="protein sequence ID" value="EGZ08493.1"/>
    <property type="molecule type" value="Genomic_DNA"/>
</dbReference>
<keyword evidence="3" id="KW-1185">Reference proteome</keyword>
<dbReference type="SMR" id="G5A9B7"/>
<dbReference type="KEGG" id="psoj:PHYSODRAFT_440125"/>
<sequence>LSFWSPSEGRKGGVAILVDPYGALKDMAPVFERRWGPHFMAVQGRMHGQSLIVLNLYAPHRVPQIETFFRSLADLEFPSGSLVAIGGDFNCTLDEVADRSYTSRSGAHDSIALRELLAAWGAVDPIEETRPLEWPQGALRQHHAETHTYRYVVDGHGDASSRLDRWYVTAALRPWVAGWEVIEPGVSADHHGAKLHLQPPDDPICVKNPAQVHPASDAVRRRTEELLEAFSKKISQSDVTATQLALWWDEVKLTIVKATLNTIKERRRRQRNSSAKIAPSPQPAGAPSGTHGWAGTWPARLRRAIAECQRERSSLHQRRHFADATYWDGKTTKAFSNRVSSKFSDNTIRRLDPVPGAPVRDVH</sequence>
<reference evidence="2 3" key="1">
    <citation type="journal article" date="2006" name="Science">
        <title>Phytophthora genome sequences uncover evolutionary origins and mechanisms of pathogenesis.</title>
        <authorList>
            <person name="Tyler B.M."/>
            <person name="Tripathy S."/>
            <person name="Zhang X."/>
            <person name="Dehal P."/>
            <person name="Jiang R.H."/>
            <person name="Aerts A."/>
            <person name="Arredondo F.D."/>
            <person name="Baxter L."/>
            <person name="Bensasson D."/>
            <person name="Beynon J.L."/>
            <person name="Chapman J."/>
            <person name="Damasceno C.M."/>
            <person name="Dorrance A.E."/>
            <person name="Dou D."/>
            <person name="Dickerman A.W."/>
            <person name="Dubchak I.L."/>
            <person name="Garbelotto M."/>
            <person name="Gijzen M."/>
            <person name="Gordon S.G."/>
            <person name="Govers F."/>
            <person name="Grunwald N.J."/>
            <person name="Huang W."/>
            <person name="Ivors K.L."/>
            <person name="Jones R.W."/>
            <person name="Kamoun S."/>
            <person name="Krampis K."/>
            <person name="Lamour K.H."/>
            <person name="Lee M.K."/>
            <person name="McDonald W.H."/>
            <person name="Medina M."/>
            <person name="Meijer H.J."/>
            <person name="Nordberg E.K."/>
            <person name="Maclean D.J."/>
            <person name="Ospina-Giraldo M.D."/>
            <person name="Morris P.F."/>
            <person name="Phuntumart V."/>
            <person name="Putnam N.H."/>
            <person name="Rash S."/>
            <person name="Rose J.K."/>
            <person name="Sakihama Y."/>
            <person name="Salamov A.A."/>
            <person name="Savidor A."/>
            <person name="Scheuring C.F."/>
            <person name="Smith B.M."/>
            <person name="Sobral B.W."/>
            <person name="Terry A."/>
            <person name="Torto-Alalibo T.A."/>
            <person name="Win J."/>
            <person name="Xu Z."/>
            <person name="Zhang H."/>
            <person name="Grigoriev I.V."/>
            <person name="Rokhsar D.S."/>
            <person name="Boore J.L."/>
        </authorList>
    </citation>
    <scope>NUCLEOTIDE SEQUENCE [LARGE SCALE GENOMIC DNA]</scope>
    <source>
        <strain evidence="2 3">P6497</strain>
    </source>
</reference>
<dbReference type="AlphaFoldDB" id="G5A9B7"/>
<protein>
    <recommendedName>
        <fullName evidence="4">Endonuclease/exonuclease/phosphatase domain-containing protein</fullName>
    </recommendedName>
</protein>
<feature type="non-terminal residue" evidence="2">
    <location>
        <position position="1"/>
    </location>
</feature>
<organism evidence="2 3">
    <name type="scientific">Phytophthora sojae (strain P6497)</name>
    <name type="common">Soybean stem and root rot agent</name>
    <name type="synonym">Phytophthora megasperma f. sp. glycines</name>
    <dbReference type="NCBI Taxonomy" id="1094619"/>
    <lineage>
        <taxon>Eukaryota</taxon>
        <taxon>Sar</taxon>
        <taxon>Stramenopiles</taxon>
        <taxon>Oomycota</taxon>
        <taxon>Peronosporomycetes</taxon>
        <taxon>Peronosporales</taxon>
        <taxon>Peronosporaceae</taxon>
        <taxon>Phytophthora</taxon>
    </lineage>
</organism>
<gene>
    <name evidence="2" type="ORF">PHYSODRAFT_440125</name>
</gene>
<dbReference type="STRING" id="1094619.G5A9B7"/>
<evidence type="ECO:0000256" key="1">
    <source>
        <dbReference type="SAM" id="MobiDB-lite"/>
    </source>
</evidence>